<name>A0ABS8VIH0_DATST</name>
<gene>
    <name evidence="1" type="ORF">HAX54_037533</name>
</gene>
<dbReference type="Proteomes" id="UP000823775">
    <property type="component" value="Unassembled WGS sequence"/>
</dbReference>
<protein>
    <recommendedName>
        <fullName evidence="3">Pentatricopeptide repeat-containing protein</fullName>
    </recommendedName>
</protein>
<organism evidence="1 2">
    <name type="scientific">Datura stramonium</name>
    <name type="common">Jimsonweed</name>
    <name type="synonym">Common thornapple</name>
    <dbReference type="NCBI Taxonomy" id="4076"/>
    <lineage>
        <taxon>Eukaryota</taxon>
        <taxon>Viridiplantae</taxon>
        <taxon>Streptophyta</taxon>
        <taxon>Embryophyta</taxon>
        <taxon>Tracheophyta</taxon>
        <taxon>Spermatophyta</taxon>
        <taxon>Magnoliopsida</taxon>
        <taxon>eudicotyledons</taxon>
        <taxon>Gunneridae</taxon>
        <taxon>Pentapetalae</taxon>
        <taxon>asterids</taxon>
        <taxon>lamiids</taxon>
        <taxon>Solanales</taxon>
        <taxon>Solanaceae</taxon>
        <taxon>Solanoideae</taxon>
        <taxon>Datureae</taxon>
        <taxon>Datura</taxon>
    </lineage>
</organism>
<dbReference type="EMBL" id="JACEIK010005036">
    <property type="protein sequence ID" value="MCE0480564.1"/>
    <property type="molecule type" value="Genomic_DNA"/>
</dbReference>
<sequence>EGIDIWDRMLVREVGGIRWSVVPTIGRVWLSIFGSTIAGPSSLKMIELSRALIASDNSLYSRPRPIDYWNLMKSSSPFRGEPLQAKSSAKDLIFSYNR</sequence>
<proteinExistence type="predicted"/>
<feature type="non-terminal residue" evidence="1">
    <location>
        <position position="1"/>
    </location>
</feature>
<evidence type="ECO:0008006" key="3">
    <source>
        <dbReference type="Google" id="ProtNLM"/>
    </source>
</evidence>
<accession>A0ABS8VIH0</accession>
<evidence type="ECO:0000313" key="2">
    <source>
        <dbReference type="Proteomes" id="UP000823775"/>
    </source>
</evidence>
<comment type="caution">
    <text evidence="1">The sequence shown here is derived from an EMBL/GenBank/DDBJ whole genome shotgun (WGS) entry which is preliminary data.</text>
</comment>
<keyword evidence="2" id="KW-1185">Reference proteome</keyword>
<evidence type="ECO:0000313" key="1">
    <source>
        <dbReference type="EMBL" id="MCE0480564.1"/>
    </source>
</evidence>
<reference evidence="1 2" key="1">
    <citation type="journal article" date="2021" name="BMC Genomics">
        <title>Datura genome reveals duplications of psychoactive alkaloid biosynthetic genes and high mutation rate following tissue culture.</title>
        <authorList>
            <person name="Rajewski A."/>
            <person name="Carter-House D."/>
            <person name="Stajich J."/>
            <person name="Litt A."/>
        </authorList>
    </citation>
    <scope>NUCLEOTIDE SEQUENCE [LARGE SCALE GENOMIC DNA]</scope>
    <source>
        <strain evidence="1">AR-01</strain>
    </source>
</reference>